<dbReference type="Proteomes" id="UP000554054">
    <property type="component" value="Unassembled WGS sequence"/>
</dbReference>
<dbReference type="Pfam" id="PF08002">
    <property type="entry name" value="DUF1697"/>
    <property type="match status" value="1"/>
</dbReference>
<protein>
    <submittedName>
        <fullName evidence="1">Uncharacterized protein (DUF1697 family)</fullName>
    </submittedName>
</protein>
<organism evidence="1 2">
    <name type="scientific">Janibacter cremeus</name>
    <dbReference type="NCBI Taxonomy" id="1285192"/>
    <lineage>
        <taxon>Bacteria</taxon>
        <taxon>Bacillati</taxon>
        <taxon>Actinomycetota</taxon>
        <taxon>Actinomycetes</taxon>
        <taxon>Micrococcales</taxon>
        <taxon>Intrasporangiaceae</taxon>
        <taxon>Janibacter</taxon>
    </lineage>
</organism>
<dbReference type="RefSeq" id="WP_185990876.1">
    <property type="nucleotide sequence ID" value="NZ_JACCAE010000001.1"/>
</dbReference>
<dbReference type="SUPFAM" id="SSF160379">
    <property type="entry name" value="SP0830-like"/>
    <property type="match status" value="1"/>
</dbReference>
<proteinExistence type="predicted"/>
<dbReference type="EMBL" id="JACCAE010000001">
    <property type="protein sequence ID" value="NYF98016.1"/>
    <property type="molecule type" value="Genomic_DNA"/>
</dbReference>
<dbReference type="PANTHER" id="PTHR36439:SF1">
    <property type="entry name" value="DUF1697 DOMAIN-CONTAINING PROTEIN"/>
    <property type="match status" value="1"/>
</dbReference>
<reference evidence="1 2" key="1">
    <citation type="submission" date="2020-07" db="EMBL/GenBank/DDBJ databases">
        <title>Sequencing the genomes of 1000 actinobacteria strains.</title>
        <authorList>
            <person name="Klenk H.-P."/>
        </authorList>
    </citation>
    <scope>NUCLEOTIDE SEQUENCE [LARGE SCALE GENOMIC DNA]</scope>
    <source>
        <strain evidence="1 2">DSM 26154</strain>
    </source>
</reference>
<name>A0A852VPC9_9MICO</name>
<dbReference type="PANTHER" id="PTHR36439">
    <property type="entry name" value="BLL4334 PROTEIN"/>
    <property type="match status" value="1"/>
</dbReference>
<keyword evidence="2" id="KW-1185">Reference proteome</keyword>
<dbReference type="InterPro" id="IPR012545">
    <property type="entry name" value="DUF1697"/>
</dbReference>
<evidence type="ECO:0000313" key="2">
    <source>
        <dbReference type="Proteomes" id="UP000554054"/>
    </source>
</evidence>
<gene>
    <name evidence="1" type="ORF">BJY20_001408</name>
</gene>
<comment type="caution">
    <text evidence="1">The sequence shown here is derived from an EMBL/GenBank/DDBJ whole genome shotgun (WGS) entry which is preliminary data.</text>
</comment>
<accession>A0A852VPC9</accession>
<sequence length="181" mass="19086">MGTYVAFLRAINLGARRKFPKADLQRVVETVGTGVQVHLNTGNVLLTSRQRSSAAVARTLEEAFAADRGFEVPTVVLTLAELSRVAAEADEAAGQAPFDVGAHYVSFLKEAPSAEALAAFTAREAKGETAVVRGATVHLLVAEAANYRAATLPAAVERDLGVATNRNLTVVAELARRWGAS</sequence>
<evidence type="ECO:0000313" key="1">
    <source>
        <dbReference type="EMBL" id="NYF98016.1"/>
    </source>
</evidence>
<dbReference type="Gene3D" id="3.30.70.1280">
    <property type="entry name" value="SP0830-like domains"/>
    <property type="match status" value="1"/>
</dbReference>
<dbReference type="AlphaFoldDB" id="A0A852VPC9"/>